<accession>A0A6P1E6R1</accession>
<dbReference type="EMBL" id="JAAIJR010000173">
    <property type="protein sequence ID" value="NEX23245.1"/>
    <property type="molecule type" value="Genomic_DNA"/>
</dbReference>
<feature type="domain" description="Guanylate cyclase" evidence="1">
    <location>
        <begin position="57"/>
        <end position="189"/>
    </location>
</feature>
<dbReference type="SUPFAM" id="SSF141371">
    <property type="entry name" value="PilZ domain-like"/>
    <property type="match status" value="1"/>
</dbReference>
<dbReference type="GO" id="GO:0035438">
    <property type="term" value="F:cyclic-di-GMP binding"/>
    <property type="evidence" value="ECO:0007669"/>
    <property type="project" value="InterPro"/>
</dbReference>
<dbReference type="AlphaFoldDB" id="A0A6P1E6R1"/>
<proteinExistence type="predicted"/>
<dbReference type="PROSITE" id="PS50125">
    <property type="entry name" value="GUANYLATE_CYCLASE_2"/>
    <property type="match status" value="1"/>
</dbReference>
<dbReference type="GO" id="GO:0004016">
    <property type="term" value="F:adenylate cyclase activity"/>
    <property type="evidence" value="ECO:0007669"/>
    <property type="project" value="UniProtKB-ARBA"/>
</dbReference>
<dbReference type="SMART" id="SM00044">
    <property type="entry name" value="CYCc"/>
    <property type="match status" value="1"/>
</dbReference>
<dbReference type="Gene3D" id="3.30.70.1230">
    <property type="entry name" value="Nucleotide cyclase"/>
    <property type="match status" value="1"/>
</dbReference>
<dbReference type="InterPro" id="IPR050697">
    <property type="entry name" value="Adenylyl/Guanylyl_Cyclase_3/4"/>
</dbReference>
<dbReference type="CDD" id="cd07302">
    <property type="entry name" value="CHD"/>
    <property type="match status" value="1"/>
</dbReference>
<evidence type="ECO:0000313" key="3">
    <source>
        <dbReference type="Proteomes" id="UP000471640"/>
    </source>
</evidence>
<dbReference type="Pfam" id="PF00211">
    <property type="entry name" value="Guanylate_cyc"/>
    <property type="match status" value="1"/>
</dbReference>
<dbReference type="RefSeq" id="WP_164656674.1">
    <property type="nucleotide sequence ID" value="NZ_JAAIJR010000173.1"/>
</dbReference>
<dbReference type="Proteomes" id="UP000471640">
    <property type="component" value="Unassembled WGS sequence"/>
</dbReference>
<sequence length="360" mass="39795">MQHKDKQLLLAGVAGVVEEVYGKAAAGRLESVLSERLGPQVESFMQKSHPILGTHASVLIADLRGFSALMESLPPIQMADMLNRFFSLMSQVVERHGGVIDKFMGDSVMALFGAPVRRPDDLLRALTCAVEMQQTMADLNRHSEAKGEPRLYAGIAVSAGEVMAGSFGSNLYREYTVIGAPVNLAARMESYALRGQILLSEQTYQAAREYIEVGAINEVMVKGRSTPVKIFELKAVTQPKVLAVPSIEVRKSPRILVDFPVVFRRVEDKHIRGERYVGKVNDLGYFGMSADLPMILPTYSEIFMSLSPELGSDKPVEVYARVLRSRGNKGGFRTNLQFTAIDTPGHQKVKQYVDFVLWGK</sequence>
<name>A0A6P1E6R1_9GAMM</name>
<evidence type="ECO:0000313" key="2">
    <source>
        <dbReference type="EMBL" id="NEX23245.1"/>
    </source>
</evidence>
<dbReference type="SUPFAM" id="SSF55073">
    <property type="entry name" value="Nucleotide cyclase"/>
    <property type="match status" value="1"/>
</dbReference>
<dbReference type="InterPro" id="IPR009875">
    <property type="entry name" value="PilZ_domain"/>
</dbReference>
<protein>
    <submittedName>
        <fullName evidence="2">Guanylate cyclase</fullName>
    </submittedName>
</protein>
<keyword evidence="3" id="KW-1185">Reference proteome</keyword>
<dbReference type="InterPro" id="IPR001054">
    <property type="entry name" value="A/G_cyclase"/>
</dbReference>
<dbReference type="PANTHER" id="PTHR43081:SF1">
    <property type="entry name" value="ADENYLATE CYCLASE, TERMINAL-DIFFERENTIATION SPECIFIC"/>
    <property type="match status" value="1"/>
</dbReference>
<organism evidence="2 3">
    <name type="scientific">Thiorhodococcus mannitoliphagus</name>
    <dbReference type="NCBI Taxonomy" id="329406"/>
    <lineage>
        <taxon>Bacteria</taxon>
        <taxon>Pseudomonadati</taxon>
        <taxon>Pseudomonadota</taxon>
        <taxon>Gammaproteobacteria</taxon>
        <taxon>Chromatiales</taxon>
        <taxon>Chromatiaceae</taxon>
        <taxon>Thiorhodococcus</taxon>
    </lineage>
</organism>
<reference evidence="2 3" key="2">
    <citation type="submission" date="2020-02" db="EMBL/GenBank/DDBJ databases">
        <title>Genome sequences of Thiorhodococcus mannitoliphagus and Thiorhodococcus minor, purple sulfur photosynthetic bacteria in the gammaproteobacterial family, Chromatiaceae.</title>
        <authorList>
            <person name="Aviles F.A."/>
            <person name="Meyer T.E."/>
            <person name="Kyndt J.A."/>
        </authorList>
    </citation>
    <scope>NUCLEOTIDE SEQUENCE [LARGE SCALE GENOMIC DNA]</scope>
    <source>
        <strain evidence="2 3">DSM 18266</strain>
    </source>
</reference>
<dbReference type="InterPro" id="IPR029787">
    <property type="entry name" value="Nucleotide_cyclase"/>
</dbReference>
<dbReference type="Pfam" id="PF07238">
    <property type="entry name" value="PilZ"/>
    <property type="match status" value="1"/>
</dbReference>
<reference evidence="3" key="1">
    <citation type="journal article" date="2020" name="Microbiol. Resour. Announc.">
        <title>Draft Genome Sequences of Thiorhodococcus mannitoliphagus and Thiorhodococcus minor, Purple Sulfur Photosynthetic Bacteria in the Gammaproteobacterial Family Chromatiaceae.</title>
        <authorList>
            <person name="Aviles F.A."/>
            <person name="Meyer T.E."/>
            <person name="Kyndt J.A."/>
        </authorList>
    </citation>
    <scope>NUCLEOTIDE SEQUENCE [LARGE SCALE GENOMIC DNA]</scope>
    <source>
        <strain evidence="3">DSM 18266</strain>
    </source>
</reference>
<comment type="caution">
    <text evidence="2">The sequence shown here is derived from an EMBL/GenBank/DDBJ whole genome shotgun (WGS) entry which is preliminary data.</text>
</comment>
<dbReference type="GO" id="GO:0009190">
    <property type="term" value="P:cyclic nucleotide biosynthetic process"/>
    <property type="evidence" value="ECO:0007669"/>
    <property type="project" value="InterPro"/>
</dbReference>
<dbReference type="GO" id="GO:0035556">
    <property type="term" value="P:intracellular signal transduction"/>
    <property type="evidence" value="ECO:0007669"/>
    <property type="project" value="InterPro"/>
</dbReference>
<dbReference type="PANTHER" id="PTHR43081">
    <property type="entry name" value="ADENYLATE CYCLASE, TERMINAL-DIFFERENTIATION SPECIFIC-RELATED"/>
    <property type="match status" value="1"/>
</dbReference>
<evidence type="ECO:0000259" key="1">
    <source>
        <dbReference type="PROSITE" id="PS50125"/>
    </source>
</evidence>
<gene>
    <name evidence="2" type="ORF">G3480_23600</name>
</gene>